<gene>
    <name evidence="9" type="ORF">SAMN04488518_10784</name>
</gene>
<dbReference type="Gene3D" id="1.10.3470.10">
    <property type="entry name" value="ABC transporter involved in vitamin B12 uptake, BtuC"/>
    <property type="match status" value="1"/>
</dbReference>
<feature type="transmembrane region" description="Helical" evidence="8">
    <location>
        <begin position="306"/>
        <end position="325"/>
    </location>
</feature>
<comment type="subcellular location">
    <subcellularLocation>
        <location evidence="1">Cell membrane</location>
        <topology evidence="1">Multi-pass membrane protein</topology>
    </subcellularLocation>
</comment>
<evidence type="ECO:0000256" key="2">
    <source>
        <dbReference type="ARBA" id="ARBA00007935"/>
    </source>
</evidence>
<keyword evidence="10" id="KW-1185">Reference proteome</keyword>
<evidence type="ECO:0000256" key="8">
    <source>
        <dbReference type="SAM" id="Phobius"/>
    </source>
</evidence>
<keyword evidence="7 8" id="KW-0472">Membrane</keyword>
<keyword evidence="6 8" id="KW-1133">Transmembrane helix</keyword>
<dbReference type="RefSeq" id="WP_093520402.1">
    <property type="nucleotide sequence ID" value="NZ_FOSK01000007.1"/>
</dbReference>
<protein>
    <submittedName>
        <fullName evidence="9">Iron complex transport system permease protein</fullName>
    </submittedName>
</protein>
<feature type="transmembrane region" description="Helical" evidence="8">
    <location>
        <begin position="116"/>
        <end position="137"/>
    </location>
</feature>
<feature type="transmembrane region" description="Helical" evidence="8">
    <location>
        <begin position="90"/>
        <end position="110"/>
    </location>
</feature>
<evidence type="ECO:0000313" key="10">
    <source>
        <dbReference type="Proteomes" id="UP000199598"/>
    </source>
</evidence>
<dbReference type="PANTHER" id="PTHR30472:SF25">
    <property type="entry name" value="ABC TRANSPORTER PERMEASE PROTEIN MJ0876-RELATED"/>
    <property type="match status" value="1"/>
</dbReference>
<organism evidence="9 10">
    <name type="scientific">Pseudovibrio ascidiaceicola</name>
    <dbReference type="NCBI Taxonomy" id="285279"/>
    <lineage>
        <taxon>Bacteria</taxon>
        <taxon>Pseudomonadati</taxon>
        <taxon>Pseudomonadota</taxon>
        <taxon>Alphaproteobacteria</taxon>
        <taxon>Hyphomicrobiales</taxon>
        <taxon>Stappiaceae</taxon>
        <taxon>Pseudovibrio</taxon>
    </lineage>
</organism>
<name>A0A1I4B4B2_9HYPH</name>
<feature type="transmembrane region" description="Helical" evidence="8">
    <location>
        <begin position="59"/>
        <end position="78"/>
    </location>
</feature>
<evidence type="ECO:0000256" key="7">
    <source>
        <dbReference type="ARBA" id="ARBA00023136"/>
    </source>
</evidence>
<dbReference type="Pfam" id="PF01032">
    <property type="entry name" value="FecCD"/>
    <property type="match status" value="1"/>
</dbReference>
<evidence type="ECO:0000256" key="3">
    <source>
        <dbReference type="ARBA" id="ARBA00022448"/>
    </source>
</evidence>
<reference evidence="9 10" key="1">
    <citation type="submission" date="2016-10" db="EMBL/GenBank/DDBJ databases">
        <authorList>
            <person name="Varghese N."/>
            <person name="Submissions S."/>
        </authorList>
    </citation>
    <scope>NUCLEOTIDE SEQUENCE [LARGE SCALE GENOMIC DNA]</scope>
    <source>
        <strain evidence="9 10">DSM 16392</strain>
    </source>
</reference>
<evidence type="ECO:0000313" key="9">
    <source>
        <dbReference type="EMBL" id="SFK62891.1"/>
    </source>
</evidence>
<feature type="transmembrane region" description="Helical" evidence="8">
    <location>
        <begin position="193"/>
        <end position="213"/>
    </location>
</feature>
<evidence type="ECO:0000256" key="6">
    <source>
        <dbReference type="ARBA" id="ARBA00022989"/>
    </source>
</evidence>
<keyword evidence="5 8" id="KW-0812">Transmembrane</keyword>
<evidence type="ECO:0000256" key="4">
    <source>
        <dbReference type="ARBA" id="ARBA00022475"/>
    </source>
</evidence>
<keyword evidence="3" id="KW-0813">Transport</keyword>
<dbReference type="SUPFAM" id="SSF81345">
    <property type="entry name" value="ABC transporter involved in vitamin B12 uptake, BtuC"/>
    <property type="match status" value="1"/>
</dbReference>
<dbReference type="PANTHER" id="PTHR30472">
    <property type="entry name" value="FERRIC ENTEROBACTIN TRANSPORT SYSTEM PERMEASE PROTEIN"/>
    <property type="match status" value="1"/>
</dbReference>
<comment type="caution">
    <text evidence="9">The sequence shown here is derived from an EMBL/GenBank/DDBJ whole genome shotgun (WGS) entry which is preliminary data.</text>
</comment>
<evidence type="ECO:0000256" key="1">
    <source>
        <dbReference type="ARBA" id="ARBA00004651"/>
    </source>
</evidence>
<dbReference type="InterPro" id="IPR000522">
    <property type="entry name" value="ABC_transptr_permease_BtuC"/>
</dbReference>
<keyword evidence="4" id="KW-1003">Cell membrane</keyword>
<proteinExistence type="inferred from homology"/>
<feature type="transmembrane region" description="Helical" evidence="8">
    <location>
        <begin position="144"/>
        <end position="165"/>
    </location>
</feature>
<feature type="transmembrane region" description="Helical" evidence="8">
    <location>
        <begin position="278"/>
        <end position="300"/>
    </location>
</feature>
<dbReference type="EMBL" id="FOSK01000007">
    <property type="protein sequence ID" value="SFK62891.1"/>
    <property type="molecule type" value="Genomic_DNA"/>
</dbReference>
<dbReference type="CDD" id="cd06550">
    <property type="entry name" value="TM_ABC_iron-siderophores_like"/>
    <property type="match status" value="1"/>
</dbReference>
<accession>A0A1I4B4B2</accession>
<dbReference type="Proteomes" id="UP000199598">
    <property type="component" value="Unassembled WGS sequence"/>
</dbReference>
<comment type="similarity">
    <text evidence="2">Belongs to the binding-protein-dependent transport system permease family. FecCD subfamily.</text>
</comment>
<feature type="transmembrane region" description="Helical" evidence="8">
    <location>
        <begin position="233"/>
        <end position="266"/>
    </location>
</feature>
<sequence>MTKHPDAPLIMALCLIAAVLFVTSLMIGAADLTFMQLIKAAFAAEKTPVSIVFWEIRVPRALLGLITGATLGLSGAVLQGLLRNPLAEPGLIGVSSSASLGAVIAIYTGLTITMPFALPAFALLGAAIAAVLLPMLAGGRGQTLTLILAGVAISSIATALTSLALNLSPNPFAAMEIVFWMLGSLNDRSMQHLYIIAPFILIGWSLLLITGKGLNALSLGEETAHTMGVSLPRLRFCAIAGTAASVGAVTAVTGTIGFIGLIVPHLLRKMVGGEPQRLLLPSAIAGACLLTLADITVKLFGPQSNLKLGVLTAIVGAPFFLWLIIKQRRALI</sequence>
<dbReference type="InterPro" id="IPR037294">
    <property type="entry name" value="ABC_BtuC-like"/>
</dbReference>
<evidence type="ECO:0000256" key="5">
    <source>
        <dbReference type="ARBA" id="ARBA00022692"/>
    </source>
</evidence>